<dbReference type="SUPFAM" id="SSF52172">
    <property type="entry name" value="CheY-like"/>
    <property type="match status" value="1"/>
</dbReference>
<evidence type="ECO:0000259" key="10">
    <source>
        <dbReference type="PROSITE" id="PS50112"/>
    </source>
</evidence>
<evidence type="ECO:0000259" key="8">
    <source>
        <dbReference type="PROSITE" id="PS50109"/>
    </source>
</evidence>
<feature type="domain" description="PAC" evidence="11">
    <location>
        <begin position="459"/>
        <end position="511"/>
    </location>
</feature>
<dbReference type="Pfam" id="PF08448">
    <property type="entry name" value="PAS_4"/>
    <property type="match status" value="2"/>
</dbReference>
<evidence type="ECO:0000256" key="2">
    <source>
        <dbReference type="ARBA" id="ARBA00012438"/>
    </source>
</evidence>
<dbReference type="Gene3D" id="3.40.50.2300">
    <property type="match status" value="1"/>
</dbReference>
<dbReference type="InterPro" id="IPR005467">
    <property type="entry name" value="His_kinase_dom"/>
</dbReference>
<feature type="domain" description="PAS" evidence="10">
    <location>
        <begin position="258"/>
        <end position="332"/>
    </location>
</feature>
<feature type="domain" description="Histidine kinase" evidence="8">
    <location>
        <begin position="841"/>
        <end position="1035"/>
    </location>
</feature>
<dbReference type="InterPro" id="IPR003018">
    <property type="entry name" value="GAF"/>
</dbReference>
<dbReference type="InterPro" id="IPR036097">
    <property type="entry name" value="HisK_dim/P_sf"/>
</dbReference>
<dbReference type="SMART" id="SM00091">
    <property type="entry name" value="PAS"/>
    <property type="match status" value="3"/>
</dbReference>
<dbReference type="SMART" id="SM00387">
    <property type="entry name" value="HATPase_c"/>
    <property type="match status" value="1"/>
</dbReference>
<dbReference type="InterPro" id="IPR003661">
    <property type="entry name" value="HisK_dim/P_dom"/>
</dbReference>
<dbReference type="SUPFAM" id="SSF47384">
    <property type="entry name" value="Homodimeric domain of signal transducing histidine kinase"/>
    <property type="match status" value="1"/>
</dbReference>
<evidence type="ECO:0000256" key="3">
    <source>
        <dbReference type="ARBA" id="ARBA00022553"/>
    </source>
</evidence>
<organism evidence="12 13">
    <name type="scientific">Haloarcula quadrata</name>
    <dbReference type="NCBI Taxonomy" id="182779"/>
    <lineage>
        <taxon>Archaea</taxon>
        <taxon>Methanobacteriati</taxon>
        <taxon>Methanobacteriota</taxon>
        <taxon>Stenosarchaea group</taxon>
        <taxon>Halobacteria</taxon>
        <taxon>Halobacteriales</taxon>
        <taxon>Haloarculaceae</taxon>
        <taxon>Haloarcula</taxon>
    </lineage>
</organism>
<dbReference type="AlphaFoldDB" id="A0A495QQF7"/>
<evidence type="ECO:0000313" key="13">
    <source>
        <dbReference type="Proteomes" id="UP000268233"/>
    </source>
</evidence>
<dbReference type="InterPro" id="IPR011006">
    <property type="entry name" value="CheY-like_superfamily"/>
</dbReference>
<protein>
    <recommendedName>
        <fullName evidence="2">histidine kinase</fullName>
        <ecNumber evidence="2">2.7.13.3</ecNumber>
    </recommendedName>
</protein>
<dbReference type="RefSeq" id="WP_121304884.1">
    <property type="nucleotide sequence ID" value="NZ_RBWW01000004.1"/>
</dbReference>
<dbReference type="SUPFAM" id="SSF55874">
    <property type="entry name" value="ATPase domain of HSP90 chaperone/DNA topoisomerase II/histidine kinase"/>
    <property type="match status" value="1"/>
</dbReference>
<dbReference type="InterPro" id="IPR004358">
    <property type="entry name" value="Sig_transdc_His_kin-like_C"/>
</dbReference>
<dbReference type="PROSITE" id="PS50113">
    <property type="entry name" value="PAC"/>
    <property type="match status" value="1"/>
</dbReference>
<reference evidence="12 13" key="1">
    <citation type="submission" date="2018-10" db="EMBL/GenBank/DDBJ databases">
        <title>Genomic Encyclopedia of Archaeal and Bacterial Type Strains, Phase II (KMG-II): from individual species to whole genera.</title>
        <authorList>
            <person name="Goeker M."/>
        </authorList>
    </citation>
    <scope>NUCLEOTIDE SEQUENCE [LARGE SCALE GENOMIC DNA]</scope>
    <source>
        <strain evidence="12 13">DSM 11927</strain>
    </source>
</reference>
<dbReference type="SUPFAM" id="SSF55785">
    <property type="entry name" value="PYP-like sensor domain (PAS domain)"/>
    <property type="match status" value="3"/>
</dbReference>
<dbReference type="InterPro" id="IPR036890">
    <property type="entry name" value="HATPase_C_sf"/>
</dbReference>
<dbReference type="SMART" id="SM00448">
    <property type="entry name" value="REC"/>
    <property type="match status" value="1"/>
</dbReference>
<dbReference type="Gene3D" id="3.30.450.40">
    <property type="match status" value="2"/>
</dbReference>
<feature type="domain" description="PAS" evidence="10">
    <location>
        <begin position="144"/>
        <end position="214"/>
    </location>
</feature>
<comment type="catalytic activity">
    <reaction evidence="1">
        <text>ATP + protein L-histidine = ADP + protein N-phospho-L-histidine.</text>
        <dbReference type="EC" id="2.7.13.3"/>
    </reaction>
</comment>
<dbReference type="SMART" id="SM00388">
    <property type="entry name" value="HisKA"/>
    <property type="match status" value="1"/>
</dbReference>
<evidence type="ECO:0000256" key="7">
    <source>
        <dbReference type="PROSITE-ProRule" id="PRU00169"/>
    </source>
</evidence>
<dbReference type="PANTHER" id="PTHR43711:SF1">
    <property type="entry name" value="HISTIDINE KINASE 1"/>
    <property type="match status" value="1"/>
</dbReference>
<keyword evidence="5" id="KW-0418">Kinase</keyword>
<dbReference type="CDD" id="cd00156">
    <property type="entry name" value="REC"/>
    <property type="match status" value="1"/>
</dbReference>
<dbReference type="Gene3D" id="3.30.565.10">
    <property type="entry name" value="Histidine kinase-like ATPase, C-terminal domain"/>
    <property type="match status" value="1"/>
</dbReference>
<dbReference type="PROSITE" id="PS50110">
    <property type="entry name" value="RESPONSE_REGULATORY"/>
    <property type="match status" value="1"/>
</dbReference>
<dbReference type="PANTHER" id="PTHR43711">
    <property type="entry name" value="TWO-COMPONENT HISTIDINE KINASE"/>
    <property type="match status" value="1"/>
</dbReference>
<dbReference type="CDD" id="cd00130">
    <property type="entry name" value="PAS"/>
    <property type="match status" value="3"/>
</dbReference>
<dbReference type="Proteomes" id="UP000268233">
    <property type="component" value="Unassembled WGS sequence"/>
</dbReference>
<dbReference type="Pfam" id="PF02518">
    <property type="entry name" value="HATPase_c"/>
    <property type="match status" value="1"/>
</dbReference>
<dbReference type="InterPro" id="IPR050736">
    <property type="entry name" value="Sensor_HK_Regulatory"/>
</dbReference>
<dbReference type="EC" id="2.7.13.3" evidence="2"/>
<dbReference type="SMART" id="SM00065">
    <property type="entry name" value="GAF"/>
    <property type="match status" value="2"/>
</dbReference>
<evidence type="ECO:0000256" key="1">
    <source>
        <dbReference type="ARBA" id="ARBA00000085"/>
    </source>
</evidence>
<evidence type="ECO:0000256" key="6">
    <source>
        <dbReference type="ARBA" id="ARBA00023012"/>
    </source>
</evidence>
<dbReference type="Pfam" id="PF13185">
    <property type="entry name" value="GAF_2"/>
    <property type="match status" value="1"/>
</dbReference>
<dbReference type="InterPro" id="IPR003594">
    <property type="entry name" value="HATPase_dom"/>
</dbReference>
<dbReference type="CDD" id="cd00075">
    <property type="entry name" value="HATPase"/>
    <property type="match status" value="1"/>
</dbReference>
<feature type="domain" description="PAS" evidence="10">
    <location>
        <begin position="387"/>
        <end position="456"/>
    </location>
</feature>
<comment type="caution">
    <text evidence="7">Lacks conserved residue(s) required for the propagation of feature annotation.</text>
</comment>
<gene>
    <name evidence="12" type="ORF">BDK61_4753</name>
</gene>
<dbReference type="NCBIfam" id="TIGR00229">
    <property type="entry name" value="sensory_box"/>
    <property type="match status" value="2"/>
</dbReference>
<evidence type="ECO:0000256" key="4">
    <source>
        <dbReference type="ARBA" id="ARBA00022679"/>
    </source>
</evidence>
<dbReference type="GO" id="GO:0006355">
    <property type="term" value="P:regulation of DNA-templated transcription"/>
    <property type="evidence" value="ECO:0007669"/>
    <property type="project" value="InterPro"/>
</dbReference>
<dbReference type="GO" id="GO:0000155">
    <property type="term" value="F:phosphorelay sensor kinase activity"/>
    <property type="evidence" value="ECO:0007669"/>
    <property type="project" value="InterPro"/>
</dbReference>
<dbReference type="SMART" id="SM00086">
    <property type="entry name" value="PAC"/>
    <property type="match status" value="1"/>
</dbReference>
<dbReference type="InterPro" id="IPR013656">
    <property type="entry name" value="PAS_4"/>
</dbReference>
<dbReference type="PROSITE" id="PS50112">
    <property type="entry name" value="PAS"/>
    <property type="match status" value="3"/>
</dbReference>
<dbReference type="CDD" id="cd00082">
    <property type="entry name" value="HisKA"/>
    <property type="match status" value="1"/>
</dbReference>
<keyword evidence="13" id="KW-1185">Reference proteome</keyword>
<dbReference type="Gene3D" id="3.30.450.20">
    <property type="entry name" value="PAS domain"/>
    <property type="match status" value="3"/>
</dbReference>
<keyword evidence="6" id="KW-0902">Two-component regulatory system</keyword>
<dbReference type="EMBL" id="RBWW01000004">
    <property type="protein sequence ID" value="RKS75205.1"/>
    <property type="molecule type" value="Genomic_DNA"/>
</dbReference>
<dbReference type="InterPro" id="IPR000014">
    <property type="entry name" value="PAS"/>
</dbReference>
<dbReference type="InterPro" id="IPR000700">
    <property type="entry name" value="PAS-assoc_C"/>
</dbReference>
<dbReference type="Pfam" id="PF00072">
    <property type="entry name" value="Response_reg"/>
    <property type="match status" value="1"/>
</dbReference>
<dbReference type="Pfam" id="PF00512">
    <property type="entry name" value="HisKA"/>
    <property type="match status" value="1"/>
</dbReference>
<dbReference type="InterPro" id="IPR035965">
    <property type="entry name" value="PAS-like_dom_sf"/>
</dbReference>
<evidence type="ECO:0000259" key="11">
    <source>
        <dbReference type="PROSITE" id="PS50113"/>
    </source>
</evidence>
<evidence type="ECO:0000256" key="5">
    <source>
        <dbReference type="ARBA" id="ARBA00022777"/>
    </source>
</evidence>
<name>A0A495QQF7_9EURY</name>
<dbReference type="PROSITE" id="PS50109">
    <property type="entry name" value="HIS_KIN"/>
    <property type="match status" value="1"/>
</dbReference>
<keyword evidence="4" id="KW-0808">Transferase</keyword>
<accession>A0A495QQF7</accession>
<dbReference type="Gene3D" id="1.10.287.130">
    <property type="match status" value="1"/>
</dbReference>
<comment type="caution">
    <text evidence="12">The sequence shown here is derived from an EMBL/GenBank/DDBJ whole genome shotgun (WGS) entry which is preliminary data.</text>
</comment>
<evidence type="ECO:0000313" key="12">
    <source>
        <dbReference type="EMBL" id="RKS75205.1"/>
    </source>
</evidence>
<dbReference type="InterPro" id="IPR013767">
    <property type="entry name" value="PAS_fold"/>
</dbReference>
<dbReference type="InterPro" id="IPR001610">
    <property type="entry name" value="PAC"/>
</dbReference>
<proteinExistence type="predicted"/>
<evidence type="ECO:0000259" key="9">
    <source>
        <dbReference type="PROSITE" id="PS50110"/>
    </source>
</evidence>
<sequence>MVVTDDTEDQPTQLLYVNDDENFRELLSVRLSATGSSLDVSTVATGEMAIESLNKESFDCVVTAYSLPERTGIEIIQQINRQFNEIPTILFTGSGSEEVAREATQAGVSDYIPVQANQESFELLANRIETLVDSVRNKTAAKEAKTQLERTLERTTDEVYTVDTAWHIEYLNENMAQRIDYSKEEVIDENLWDKFPSLTGTKLEEKLRTAMDTCEALSFEQYLGEPFNYWVSVNVFPDNDGMSVFSREITEQKERQAELERYESITERMAEGVAVVDSNQQVEYVNSQIGLFTHIDPNEIIGTSAPSVVSTVSTPAAANQFETNLDLALQDANEPFERVDVPVKQGDEERIFECMFSSLQHDNEQKAIITVRDATAERNAQAALDEANQRLQSLIQVTPSPVMEIDLDGDVVRWNRAAEETFGWTSEEVIGEFNPIVPEDRQGDFSENFERVLSGERIRRKEVQRETKDGSCLDFYLSVAPVTNSNGETTNIIAVLEDISEIKRQERQVRRNDEALRSLYEISADKNLEFKQKIDRMLEEGRQYLDLPFAFLSRKGGDTQHIVRGAGTHELLQTGASEPWSKSYCQKTAQQDGLLGIQYAKNEGWESTAPYERFGIECYLGGKVVVDEKMYGTLCFAGDEAREQPFTEAERSYVKLLVQWASYELERQTFVNKLEQLQELTTELTKEEDPDAIAQIAVDATAEILGFETTGIWRHNDESDVLVPIAKGGTATEVVDDQPRFQGGESLAWEAYTAQEMRTYDNVQQEKGVYNAETNIRGEILAPLGEQGLLATASTSASGFSQTDIELVQIVSTAIESAISRSNREQDLRRQNERLDQFSSVVAHDLRNPLTIAAGFLEIAEETGDHEHFEKVESAHTRIERLIEDLLTLARGETTVEDVEELDLETIVTEAWGFVDTAEATLSITDDIPMVAVDKSRLTQVFENLFRNAIEHGGEDVEVSVGRLNGDSGFFVEDNGTGIPADRREEVLEHGVTSNDGGTGFGLSIVKEIAKAHGWTVRVTDGVAGGARFEFVTSE</sequence>
<dbReference type="InterPro" id="IPR029016">
    <property type="entry name" value="GAF-like_dom_sf"/>
</dbReference>
<dbReference type="PRINTS" id="PR00344">
    <property type="entry name" value="BCTRLSENSOR"/>
</dbReference>
<dbReference type="InterPro" id="IPR001789">
    <property type="entry name" value="Sig_transdc_resp-reg_receiver"/>
</dbReference>
<keyword evidence="3" id="KW-0597">Phosphoprotein</keyword>
<dbReference type="SUPFAM" id="SSF55781">
    <property type="entry name" value="GAF domain-like"/>
    <property type="match status" value="2"/>
</dbReference>
<dbReference type="Pfam" id="PF00989">
    <property type="entry name" value="PAS"/>
    <property type="match status" value="1"/>
</dbReference>
<feature type="domain" description="Response regulatory" evidence="9">
    <location>
        <begin position="13"/>
        <end position="129"/>
    </location>
</feature>